<dbReference type="InterPro" id="IPR004323">
    <property type="entry name" value="Ion_tolerance_CutA"/>
</dbReference>
<dbReference type="Pfam" id="PF03091">
    <property type="entry name" value="CutA1"/>
    <property type="match status" value="1"/>
</dbReference>
<dbReference type="PANTHER" id="PTHR23419">
    <property type="entry name" value="DIVALENT CATION TOLERANCE CUTA-RELATED"/>
    <property type="match status" value="1"/>
</dbReference>
<dbReference type="AlphaFoldDB" id="A0A844Z364"/>
<keyword evidence="3" id="KW-1185">Reference proteome</keyword>
<evidence type="ECO:0000313" key="2">
    <source>
        <dbReference type="EMBL" id="MXO82158.1"/>
    </source>
</evidence>
<dbReference type="EMBL" id="WTYZ01000001">
    <property type="protein sequence ID" value="MXO82158.1"/>
    <property type="molecule type" value="Genomic_DNA"/>
</dbReference>
<sequence>MSALIWTVFRDEGQARPVVAILLHEKLVACANLSVEIQSIFLWRDNIDEQHECGVLLKTHQSLLKDAIERLESLHPYETPAILGWQCSEVGVATDAWLSELVEPGGNGG</sequence>
<dbReference type="InterPro" id="IPR011322">
    <property type="entry name" value="N-reg_PII-like_a/b"/>
</dbReference>
<dbReference type="InterPro" id="IPR015867">
    <property type="entry name" value="N-reg_PII/ATP_PRibTrfase_C"/>
</dbReference>
<dbReference type="SUPFAM" id="SSF54913">
    <property type="entry name" value="GlnB-like"/>
    <property type="match status" value="1"/>
</dbReference>
<evidence type="ECO:0000313" key="3">
    <source>
        <dbReference type="Proteomes" id="UP000460290"/>
    </source>
</evidence>
<gene>
    <name evidence="2" type="ORF">GRI35_02060</name>
</gene>
<dbReference type="PANTHER" id="PTHR23419:SF8">
    <property type="entry name" value="FI09726P"/>
    <property type="match status" value="1"/>
</dbReference>
<dbReference type="Gene3D" id="3.30.70.120">
    <property type="match status" value="1"/>
</dbReference>
<dbReference type="OrthoDB" id="37622at2"/>
<dbReference type="GO" id="GO:0005507">
    <property type="term" value="F:copper ion binding"/>
    <property type="evidence" value="ECO:0007669"/>
    <property type="project" value="TreeGrafter"/>
</dbReference>
<accession>A0A844Z364</accession>
<dbReference type="RefSeq" id="WP_160612483.1">
    <property type="nucleotide sequence ID" value="NZ_JAUFQM010000001.1"/>
</dbReference>
<organism evidence="2 3">
    <name type="scientific">Pontixanthobacter aestiaquae</name>
    <dbReference type="NCBI Taxonomy" id="1509367"/>
    <lineage>
        <taxon>Bacteria</taxon>
        <taxon>Pseudomonadati</taxon>
        <taxon>Pseudomonadota</taxon>
        <taxon>Alphaproteobacteria</taxon>
        <taxon>Sphingomonadales</taxon>
        <taxon>Erythrobacteraceae</taxon>
        <taxon>Pontixanthobacter</taxon>
    </lineage>
</organism>
<comment type="caution">
    <text evidence="2">The sequence shown here is derived from an EMBL/GenBank/DDBJ whole genome shotgun (WGS) entry which is preliminary data.</text>
</comment>
<comment type="similarity">
    <text evidence="1">Belongs to the CutA family.</text>
</comment>
<protein>
    <submittedName>
        <fullName evidence="2">Divalent cation tolerance protein CutA</fullName>
    </submittedName>
</protein>
<evidence type="ECO:0000256" key="1">
    <source>
        <dbReference type="ARBA" id="ARBA00010169"/>
    </source>
</evidence>
<dbReference type="GO" id="GO:0010038">
    <property type="term" value="P:response to metal ion"/>
    <property type="evidence" value="ECO:0007669"/>
    <property type="project" value="InterPro"/>
</dbReference>
<proteinExistence type="inferred from homology"/>
<name>A0A844Z364_9SPHN</name>
<dbReference type="Proteomes" id="UP000460290">
    <property type="component" value="Unassembled WGS sequence"/>
</dbReference>
<reference evidence="2 3" key="1">
    <citation type="submission" date="2019-12" db="EMBL/GenBank/DDBJ databases">
        <title>Genomic-based taxomic classification of the family Erythrobacteraceae.</title>
        <authorList>
            <person name="Xu L."/>
        </authorList>
    </citation>
    <scope>NUCLEOTIDE SEQUENCE [LARGE SCALE GENOMIC DNA]</scope>
    <source>
        <strain evidence="2 3">KCTC 42006</strain>
    </source>
</reference>